<evidence type="ECO:0000259" key="2">
    <source>
        <dbReference type="PROSITE" id="PS50157"/>
    </source>
</evidence>
<keyword evidence="1" id="KW-0862">Zinc</keyword>
<keyword evidence="1" id="KW-0479">Metal-binding</keyword>
<dbReference type="GO" id="GO:0008270">
    <property type="term" value="F:zinc ion binding"/>
    <property type="evidence" value="ECO:0007669"/>
    <property type="project" value="UniProtKB-KW"/>
</dbReference>
<dbReference type="Proteomes" id="UP000051574">
    <property type="component" value="Unassembled WGS sequence"/>
</dbReference>
<dbReference type="AlphaFoldDB" id="A0A0T6AU38"/>
<protein>
    <recommendedName>
        <fullName evidence="2">C2H2-type domain-containing protein</fullName>
    </recommendedName>
</protein>
<name>A0A0T6AU38_9SCAR</name>
<comment type="caution">
    <text evidence="3">The sequence shown here is derived from an EMBL/GenBank/DDBJ whole genome shotgun (WGS) entry which is preliminary data.</text>
</comment>
<accession>A0A0T6AU38</accession>
<reference evidence="3 4" key="1">
    <citation type="submission" date="2015-09" db="EMBL/GenBank/DDBJ databases">
        <title>Draft genome of the scarab beetle Oryctes borbonicus.</title>
        <authorList>
            <person name="Meyer J.M."/>
            <person name="Markov G.V."/>
            <person name="Baskaran P."/>
            <person name="Herrmann M."/>
            <person name="Sommer R.J."/>
            <person name="Roedelsperger C."/>
        </authorList>
    </citation>
    <scope>NUCLEOTIDE SEQUENCE [LARGE SCALE GENOMIC DNA]</scope>
    <source>
        <strain evidence="3">OB123</strain>
        <tissue evidence="3">Whole animal</tissue>
    </source>
</reference>
<dbReference type="Pfam" id="PF15961">
    <property type="entry name" value="DUF4764"/>
    <property type="match status" value="1"/>
</dbReference>
<keyword evidence="4" id="KW-1185">Reference proteome</keyword>
<dbReference type="PROSITE" id="PS50157">
    <property type="entry name" value="ZINC_FINGER_C2H2_2"/>
    <property type="match status" value="1"/>
</dbReference>
<evidence type="ECO:0000256" key="1">
    <source>
        <dbReference type="PROSITE-ProRule" id="PRU00042"/>
    </source>
</evidence>
<dbReference type="InterPro" id="IPR031885">
    <property type="entry name" value="DUF4764"/>
</dbReference>
<organism evidence="3 4">
    <name type="scientific">Oryctes borbonicus</name>
    <dbReference type="NCBI Taxonomy" id="1629725"/>
    <lineage>
        <taxon>Eukaryota</taxon>
        <taxon>Metazoa</taxon>
        <taxon>Ecdysozoa</taxon>
        <taxon>Arthropoda</taxon>
        <taxon>Hexapoda</taxon>
        <taxon>Insecta</taxon>
        <taxon>Pterygota</taxon>
        <taxon>Neoptera</taxon>
        <taxon>Endopterygota</taxon>
        <taxon>Coleoptera</taxon>
        <taxon>Polyphaga</taxon>
        <taxon>Scarabaeiformia</taxon>
        <taxon>Scarabaeidae</taxon>
        <taxon>Dynastinae</taxon>
        <taxon>Oryctes</taxon>
    </lineage>
</organism>
<dbReference type="PROSITE" id="PS00028">
    <property type="entry name" value="ZINC_FINGER_C2H2_1"/>
    <property type="match status" value="1"/>
</dbReference>
<sequence>MSVYNCLTNMKSNIVNQQNILDNTVLLKVELADGTTQLIQIPKVDVCNLGLQIQTEPKTVKVEPVPILASNINSILPSSNVEISDKLHEDKASHYVYKVVKPEDLNLKPIVKTHLTRGRPKKRLKQNNSSETKTVVEVEETSKVVKQARTRSGRITKPPKHIEKDFKKIDISDNSKLDLTDLKTSEFEPLRTNETPSEEPLRILEQHHKRKRNIPPRFRCPTCNKAYLGRIKMVNHFQKHPDHRSDTIQDFINHTTWNFLILTSQKHKLGSKGIKFCE</sequence>
<dbReference type="InterPro" id="IPR013087">
    <property type="entry name" value="Znf_C2H2_type"/>
</dbReference>
<dbReference type="OrthoDB" id="5981545at2759"/>
<gene>
    <name evidence="3" type="ORF">AMK59_8117</name>
</gene>
<feature type="domain" description="C2H2-type" evidence="2">
    <location>
        <begin position="218"/>
        <end position="245"/>
    </location>
</feature>
<keyword evidence="1" id="KW-0863">Zinc-finger</keyword>
<evidence type="ECO:0000313" key="3">
    <source>
        <dbReference type="EMBL" id="KRT78585.1"/>
    </source>
</evidence>
<proteinExistence type="predicted"/>
<feature type="non-terminal residue" evidence="3">
    <location>
        <position position="278"/>
    </location>
</feature>
<evidence type="ECO:0000313" key="4">
    <source>
        <dbReference type="Proteomes" id="UP000051574"/>
    </source>
</evidence>
<dbReference type="EMBL" id="LJIG01022813">
    <property type="protein sequence ID" value="KRT78585.1"/>
    <property type="molecule type" value="Genomic_DNA"/>
</dbReference>